<gene>
    <name evidence="1" type="ORF">GH714_002546</name>
</gene>
<dbReference type="AlphaFoldDB" id="A0A6A6M735"/>
<protein>
    <submittedName>
        <fullName evidence="1">Uncharacterized protein</fullName>
    </submittedName>
</protein>
<name>A0A6A6M735_HEVBR</name>
<comment type="caution">
    <text evidence="1">The sequence shown here is derived from an EMBL/GenBank/DDBJ whole genome shotgun (WGS) entry which is preliminary data.</text>
</comment>
<dbReference type="EMBL" id="JAAGAX010000006">
    <property type="protein sequence ID" value="KAF2309442.1"/>
    <property type="molecule type" value="Genomic_DNA"/>
</dbReference>
<evidence type="ECO:0000313" key="1">
    <source>
        <dbReference type="EMBL" id="KAF2309442.1"/>
    </source>
</evidence>
<accession>A0A6A6M735</accession>
<keyword evidence="2" id="KW-1185">Reference proteome</keyword>
<reference evidence="1 2" key="1">
    <citation type="journal article" date="2020" name="Mol. Plant">
        <title>The Chromosome-Based Rubber Tree Genome Provides New Insights into Spurge Genome Evolution and Rubber Biosynthesis.</title>
        <authorList>
            <person name="Liu J."/>
            <person name="Shi C."/>
            <person name="Shi C.C."/>
            <person name="Li W."/>
            <person name="Zhang Q.J."/>
            <person name="Zhang Y."/>
            <person name="Li K."/>
            <person name="Lu H.F."/>
            <person name="Shi C."/>
            <person name="Zhu S.T."/>
            <person name="Xiao Z.Y."/>
            <person name="Nan H."/>
            <person name="Yue Y."/>
            <person name="Zhu X.G."/>
            <person name="Wu Y."/>
            <person name="Hong X.N."/>
            <person name="Fan G.Y."/>
            <person name="Tong Y."/>
            <person name="Zhang D."/>
            <person name="Mao C.L."/>
            <person name="Liu Y.L."/>
            <person name="Hao S.J."/>
            <person name="Liu W.Q."/>
            <person name="Lv M.Q."/>
            <person name="Zhang H.B."/>
            <person name="Liu Y."/>
            <person name="Hu-Tang G.R."/>
            <person name="Wang J.P."/>
            <person name="Wang J.H."/>
            <person name="Sun Y.H."/>
            <person name="Ni S.B."/>
            <person name="Chen W.B."/>
            <person name="Zhang X.C."/>
            <person name="Jiao Y.N."/>
            <person name="Eichler E.E."/>
            <person name="Li G.H."/>
            <person name="Liu X."/>
            <person name="Gao L.Z."/>
        </authorList>
    </citation>
    <scope>NUCLEOTIDE SEQUENCE [LARGE SCALE GENOMIC DNA]</scope>
    <source>
        <strain evidence="2">cv. GT1</strain>
        <tissue evidence="1">Leaf</tissue>
    </source>
</reference>
<dbReference type="PANTHER" id="PTHR47723">
    <property type="entry name" value="OS05G0353850 PROTEIN"/>
    <property type="match status" value="1"/>
</dbReference>
<dbReference type="InterPro" id="IPR053151">
    <property type="entry name" value="RNase_H-like"/>
</dbReference>
<dbReference type="Proteomes" id="UP000467840">
    <property type="component" value="Chromosome 14"/>
</dbReference>
<proteinExistence type="predicted"/>
<sequence>MFNIVSKPNLIGLEFQFHVIEWQVSALQELAMENQVFNRFLNAMNLKLGNLVLRALLSRAWEVKLDHCYRKANQVADGLANMAVDSNLNKHVLLDPPREILHLLASDFHGIAWPRMVGAGLKDCRLPWINSKASVELSLDRNAMNLKLGNLALRALLSRAWEIKLDHCYHEANQVADASIAVDSNLNKHAFLDP</sequence>
<organism evidence="1 2">
    <name type="scientific">Hevea brasiliensis</name>
    <name type="common">Para rubber tree</name>
    <name type="synonym">Siphonia brasiliensis</name>
    <dbReference type="NCBI Taxonomy" id="3981"/>
    <lineage>
        <taxon>Eukaryota</taxon>
        <taxon>Viridiplantae</taxon>
        <taxon>Streptophyta</taxon>
        <taxon>Embryophyta</taxon>
        <taxon>Tracheophyta</taxon>
        <taxon>Spermatophyta</taxon>
        <taxon>Magnoliopsida</taxon>
        <taxon>eudicotyledons</taxon>
        <taxon>Gunneridae</taxon>
        <taxon>Pentapetalae</taxon>
        <taxon>rosids</taxon>
        <taxon>fabids</taxon>
        <taxon>Malpighiales</taxon>
        <taxon>Euphorbiaceae</taxon>
        <taxon>Crotonoideae</taxon>
        <taxon>Micrandreae</taxon>
        <taxon>Hevea</taxon>
    </lineage>
</organism>
<evidence type="ECO:0000313" key="2">
    <source>
        <dbReference type="Proteomes" id="UP000467840"/>
    </source>
</evidence>
<dbReference type="PANTHER" id="PTHR47723:SF13">
    <property type="entry name" value="PUTATIVE-RELATED"/>
    <property type="match status" value="1"/>
</dbReference>